<dbReference type="PANTHER" id="PTHR35895">
    <property type="entry name" value="CHROMOSOME 16, WHOLE GENOME SHOTGUN SEQUENCE"/>
    <property type="match status" value="1"/>
</dbReference>
<protein>
    <submittedName>
        <fullName evidence="1">Uncharacterized protein</fullName>
    </submittedName>
</protein>
<organism evidence="1 2">
    <name type="scientific">Fusarium zealandicum</name>
    <dbReference type="NCBI Taxonomy" id="1053134"/>
    <lineage>
        <taxon>Eukaryota</taxon>
        <taxon>Fungi</taxon>
        <taxon>Dikarya</taxon>
        <taxon>Ascomycota</taxon>
        <taxon>Pezizomycotina</taxon>
        <taxon>Sordariomycetes</taxon>
        <taxon>Hypocreomycetidae</taxon>
        <taxon>Hypocreales</taxon>
        <taxon>Nectriaceae</taxon>
        <taxon>Fusarium</taxon>
        <taxon>Fusarium staphyleae species complex</taxon>
    </lineage>
</organism>
<evidence type="ECO:0000313" key="1">
    <source>
        <dbReference type="EMBL" id="KAF4983751.1"/>
    </source>
</evidence>
<proteinExistence type="predicted"/>
<comment type="caution">
    <text evidence="1">The sequence shown here is derived from an EMBL/GenBank/DDBJ whole genome shotgun (WGS) entry which is preliminary data.</text>
</comment>
<dbReference type="InterPro" id="IPR046368">
    <property type="entry name" value="Tag1"/>
</dbReference>
<dbReference type="EMBL" id="JABEYC010000051">
    <property type="protein sequence ID" value="KAF4983751.1"/>
    <property type="molecule type" value="Genomic_DNA"/>
</dbReference>
<sequence>MNISDSDLFKDYARPVLNPDPRPGGVRCPPFGIMDTVMQHLLGLAKLQVSRIKISNATQDSFCLTIESRLSGTGPVSSTINATNVNLFFNGSSLGRMELPQIRAGFWGTKVLVKEQRIDIADIVNYRAFIRSLMVHEDTSLQLDDSQCTVKALGTSSICEMRLDMPIKGMGGPRISLEKLSRSGDNGIVATFSINNTSPVEIDHDRCLFELRNTQGDTMAELRGELNIVQGQANYTLHGTTRDGVAPSDKARLVGVGVEGSSWCGETIKELDAVFVLRPEFAELLRR</sequence>
<dbReference type="GO" id="GO:0000329">
    <property type="term" value="C:fungal-type vacuole membrane"/>
    <property type="evidence" value="ECO:0007669"/>
    <property type="project" value="InterPro"/>
</dbReference>
<name>A0A8H4UTU6_9HYPO</name>
<dbReference type="AlphaFoldDB" id="A0A8H4UTU6"/>
<reference evidence="1" key="1">
    <citation type="journal article" date="2020" name="BMC Genomics">
        <title>Correction to: Identification and distribution of gene clusters required for synthesis of sphingolipid metabolism inhibitors in diverse species of the filamentous fungus Fusarium.</title>
        <authorList>
            <person name="Kim H.S."/>
            <person name="Lohmar J.M."/>
            <person name="Busman M."/>
            <person name="Brown D.W."/>
            <person name="Naumann T.A."/>
            <person name="Divon H.H."/>
            <person name="Lysoe E."/>
            <person name="Uhlig S."/>
            <person name="Proctor R.H."/>
        </authorList>
    </citation>
    <scope>NUCLEOTIDE SEQUENCE</scope>
    <source>
        <strain evidence="1">NRRL 22465</strain>
    </source>
</reference>
<gene>
    <name evidence="1" type="ORF">FZEAL_903</name>
</gene>
<keyword evidence="2" id="KW-1185">Reference proteome</keyword>
<evidence type="ECO:0000313" key="2">
    <source>
        <dbReference type="Proteomes" id="UP000635477"/>
    </source>
</evidence>
<dbReference type="PANTHER" id="PTHR35895:SF1">
    <property type="entry name" value="LIPID-BINDING SERUM GLYCOPROTEIN C-TERMINAL DOMAIN-CONTAINING PROTEIN"/>
    <property type="match status" value="1"/>
</dbReference>
<dbReference type="Proteomes" id="UP000635477">
    <property type="component" value="Unassembled WGS sequence"/>
</dbReference>
<dbReference type="OrthoDB" id="10039566at2759"/>
<accession>A0A8H4UTU6</accession>
<reference evidence="1" key="2">
    <citation type="submission" date="2020-05" db="EMBL/GenBank/DDBJ databases">
        <authorList>
            <person name="Kim H.-S."/>
            <person name="Proctor R.H."/>
            <person name="Brown D.W."/>
        </authorList>
    </citation>
    <scope>NUCLEOTIDE SEQUENCE</scope>
    <source>
        <strain evidence="1">NRRL 22465</strain>
    </source>
</reference>